<dbReference type="Proteomes" id="UP001611383">
    <property type="component" value="Chromosome"/>
</dbReference>
<feature type="transmembrane region" description="Helical" evidence="1">
    <location>
        <begin position="12"/>
        <end position="34"/>
    </location>
</feature>
<evidence type="ECO:0000256" key="1">
    <source>
        <dbReference type="SAM" id="Phobius"/>
    </source>
</evidence>
<keyword evidence="1" id="KW-1133">Transmembrane helix</keyword>
<dbReference type="RefSeq" id="WP_395823983.1">
    <property type="nucleotide sequence ID" value="NZ_CP043494.1"/>
</dbReference>
<keyword evidence="3" id="KW-1185">Reference proteome</keyword>
<evidence type="ECO:0008006" key="4">
    <source>
        <dbReference type="Google" id="ProtNLM"/>
    </source>
</evidence>
<evidence type="ECO:0000313" key="3">
    <source>
        <dbReference type="Proteomes" id="UP001611383"/>
    </source>
</evidence>
<reference evidence="2 3" key="1">
    <citation type="submission" date="2019-08" db="EMBL/GenBank/DDBJ databases">
        <title>Archangium and Cystobacter genomes.</title>
        <authorList>
            <person name="Chen I.-C.K."/>
            <person name="Wielgoss S."/>
        </authorList>
    </citation>
    <scope>NUCLEOTIDE SEQUENCE [LARGE SCALE GENOMIC DNA]</scope>
    <source>
        <strain evidence="2 3">Cbm 6</strain>
    </source>
</reference>
<protein>
    <recommendedName>
        <fullName evidence="4">DUF4845 domain-containing protein</fullName>
    </recommendedName>
</protein>
<evidence type="ECO:0000313" key="2">
    <source>
        <dbReference type="EMBL" id="WNG47000.1"/>
    </source>
</evidence>
<keyword evidence="1" id="KW-0812">Transmembrane</keyword>
<sequence>MRHPSGKVSFGGLLLLALLVGGVYLGVTFIPFYVDNMDVKEAVAAAHNRAAQGAPDSTLRNTIIERTSQMGSHWEVDQFDNDVLKPGLGLTDEQILIERSGVTGSVRIEVNYERQVRLKPTDHVHTLRFHVVKDGIPGQ</sequence>
<proteinExistence type="predicted"/>
<keyword evidence="1" id="KW-0472">Membrane</keyword>
<name>A0ABY9WTL4_9BACT</name>
<accession>A0ABY9WTL4</accession>
<dbReference type="EMBL" id="CP043494">
    <property type="protein sequence ID" value="WNG47000.1"/>
    <property type="molecule type" value="Genomic_DNA"/>
</dbReference>
<organism evidence="2 3">
    <name type="scientific">Archangium minus</name>
    <dbReference type="NCBI Taxonomy" id="83450"/>
    <lineage>
        <taxon>Bacteria</taxon>
        <taxon>Pseudomonadati</taxon>
        <taxon>Myxococcota</taxon>
        <taxon>Myxococcia</taxon>
        <taxon>Myxococcales</taxon>
        <taxon>Cystobacterineae</taxon>
        <taxon>Archangiaceae</taxon>
        <taxon>Archangium</taxon>
    </lineage>
</organism>
<gene>
    <name evidence="2" type="ORF">F0U60_24865</name>
</gene>